<feature type="signal peptide" evidence="1">
    <location>
        <begin position="1"/>
        <end position="33"/>
    </location>
</feature>
<dbReference type="InterPro" id="IPR006311">
    <property type="entry name" value="TAT_signal"/>
</dbReference>
<dbReference type="RefSeq" id="WP_345656545.1">
    <property type="nucleotide sequence ID" value="NZ_BAABKB010000031.1"/>
</dbReference>
<accession>A0ABP9JFW0</accession>
<feature type="domain" description="SnoaL-like" evidence="2">
    <location>
        <begin position="49"/>
        <end position="133"/>
    </location>
</feature>
<feature type="chain" id="PRO_5046021908" description="SnoaL-like domain-containing protein" evidence="1">
    <location>
        <begin position="34"/>
        <end position="177"/>
    </location>
</feature>
<comment type="caution">
    <text evidence="3">The sequence shown here is derived from an EMBL/GenBank/DDBJ whole genome shotgun (WGS) entry which is preliminary data.</text>
</comment>
<keyword evidence="4" id="KW-1185">Reference proteome</keyword>
<evidence type="ECO:0000256" key="1">
    <source>
        <dbReference type="SAM" id="SignalP"/>
    </source>
</evidence>
<dbReference type="SUPFAM" id="SSF54427">
    <property type="entry name" value="NTF2-like"/>
    <property type="match status" value="1"/>
</dbReference>
<dbReference type="PROSITE" id="PS51318">
    <property type="entry name" value="TAT"/>
    <property type="match status" value="1"/>
</dbReference>
<dbReference type="Proteomes" id="UP001501759">
    <property type="component" value="Unassembled WGS sequence"/>
</dbReference>
<keyword evidence="1" id="KW-0732">Signal</keyword>
<gene>
    <name evidence="3" type="ORF">GCM10023335_67460</name>
</gene>
<name>A0ABP9JFW0_9ACTN</name>
<protein>
    <recommendedName>
        <fullName evidence="2">SnoaL-like domain-containing protein</fullName>
    </recommendedName>
</protein>
<dbReference type="InterPro" id="IPR037401">
    <property type="entry name" value="SnoaL-like"/>
</dbReference>
<dbReference type="Gene3D" id="3.10.450.50">
    <property type="match status" value="1"/>
</dbReference>
<evidence type="ECO:0000259" key="2">
    <source>
        <dbReference type="Pfam" id="PF12680"/>
    </source>
</evidence>
<organism evidence="3 4">
    <name type="scientific">Streptomyces siamensis</name>
    <dbReference type="NCBI Taxonomy" id="1274986"/>
    <lineage>
        <taxon>Bacteria</taxon>
        <taxon>Bacillati</taxon>
        <taxon>Actinomycetota</taxon>
        <taxon>Actinomycetes</taxon>
        <taxon>Kitasatosporales</taxon>
        <taxon>Streptomycetaceae</taxon>
        <taxon>Streptomyces</taxon>
    </lineage>
</organism>
<dbReference type="InterPro" id="IPR032710">
    <property type="entry name" value="NTF2-like_dom_sf"/>
</dbReference>
<proteinExistence type="predicted"/>
<dbReference type="EMBL" id="BAABKB010000031">
    <property type="protein sequence ID" value="GAA5029002.1"/>
    <property type="molecule type" value="Genomic_DNA"/>
</dbReference>
<evidence type="ECO:0000313" key="3">
    <source>
        <dbReference type="EMBL" id="GAA5029002.1"/>
    </source>
</evidence>
<reference evidence="4" key="1">
    <citation type="journal article" date="2019" name="Int. J. Syst. Evol. Microbiol.">
        <title>The Global Catalogue of Microorganisms (GCM) 10K type strain sequencing project: providing services to taxonomists for standard genome sequencing and annotation.</title>
        <authorList>
            <consortium name="The Broad Institute Genomics Platform"/>
            <consortium name="The Broad Institute Genome Sequencing Center for Infectious Disease"/>
            <person name="Wu L."/>
            <person name="Ma J."/>
        </authorList>
    </citation>
    <scope>NUCLEOTIDE SEQUENCE [LARGE SCALE GENOMIC DNA]</scope>
    <source>
        <strain evidence="4">JCM 18409</strain>
    </source>
</reference>
<evidence type="ECO:0000313" key="4">
    <source>
        <dbReference type="Proteomes" id="UP001501759"/>
    </source>
</evidence>
<dbReference type="Pfam" id="PF12680">
    <property type="entry name" value="SnoaL_2"/>
    <property type="match status" value="1"/>
</dbReference>
<sequence length="177" mass="19386">MPAIPDRRSVLRVGLAATLPAAVAVAAAPPAQARPSQLRESDVTRWMDAYLKAWQTKDADLAASLFTRDAVYQAVPGLADQMFHGRDEIHEYWTGVTASQAGMSGIQGRPFVSGNRADIEIWVTMQIPSETDGSMQWVTLIETNILTFATPKLCSSNIEYNQILDGKIDPPNGWGHF</sequence>